<dbReference type="SUPFAM" id="SSF55315">
    <property type="entry name" value="L30e-like"/>
    <property type="match status" value="1"/>
</dbReference>
<evidence type="ECO:0000313" key="6">
    <source>
        <dbReference type="EMBL" id="GEL73902.1"/>
    </source>
</evidence>
<evidence type="ECO:0000256" key="2">
    <source>
        <dbReference type="ARBA" id="ARBA00022603"/>
    </source>
</evidence>
<dbReference type="GO" id="GO:0032259">
    <property type="term" value="P:methylation"/>
    <property type="evidence" value="ECO:0007669"/>
    <property type="project" value="UniProtKB-KW"/>
</dbReference>
<dbReference type="Proteomes" id="UP000321224">
    <property type="component" value="Unassembled WGS sequence"/>
</dbReference>
<dbReference type="SUPFAM" id="SSF75217">
    <property type="entry name" value="alpha/beta knot"/>
    <property type="match status" value="1"/>
</dbReference>
<evidence type="ECO:0000313" key="7">
    <source>
        <dbReference type="Proteomes" id="UP000321224"/>
    </source>
</evidence>
<dbReference type="SMART" id="SM00967">
    <property type="entry name" value="SpoU_sub_bind"/>
    <property type="match status" value="1"/>
</dbReference>
<feature type="region of interest" description="Disordered" evidence="4">
    <location>
        <begin position="1"/>
        <end position="32"/>
    </location>
</feature>
<feature type="domain" description="RNA 2-O ribose methyltransferase substrate binding" evidence="5">
    <location>
        <begin position="37"/>
        <end position="114"/>
    </location>
</feature>
<accession>A0A511HK06</accession>
<feature type="compositionally biased region" description="Basic and acidic residues" evidence="4">
    <location>
        <begin position="1"/>
        <end position="31"/>
    </location>
</feature>
<keyword evidence="2 6" id="KW-0489">Methyltransferase</keyword>
<gene>
    <name evidence="6" type="primary">yacO</name>
    <name evidence="6" type="ORF">MVI01_56860</name>
</gene>
<keyword evidence="3 6" id="KW-0808">Transferase</keyword>
<evidence type="ECO:0000256" key="4">
    <source>
        <dbReference type="SAM" id="MobiDB-lite"/>
    </source>
</evidence>
<dbReference type="Gene3D" id="3.30.1330.30">
    <property type="match status" value="1"/>
</dbReference>
<dbReference type="Gene3D" id="3.40.1280.10">
    <property type="match status" value="1"/>
</dbReference>
<dbReference type="GO" id="GO:0003723">
    <property type="term" value="F:RNA binding"/>
    <property type="evidence" value="ECO:0007669"/>
    <property type="project" value="InterPro"/>
</dbReference>
<evidence type="ECO:0000256" key="1">
    <source>
        <dbReference type="ARBA" id="ARBA00007228"/>
    </source>
</evidence>
<dbReference type="InterPro" id="IPR029026">
    <property type="entry name" value="tRNA_m1G_MTases_N"/>
</dbReference>
<dbReference type="CDD" id="cd18103">
    <property type="entry name" value="SpoU-like_RlmB"/>
    <property type="match status" value="1"/>
</dbReference>
<dbReference type="GO" id="GO:0005829">
    <property type="term" value="C:cytosol"/>
    <property type="evidence" value="ECO:0007669"/>
    <property type="project" value="TreeGrafter"/>
</dbReference>
<dbReference type="PANTHER" id="PTHR46429">
    <property type="entry name" value="23S RRNA (GUANOSINE-2'-O-)-METHYLTRANSFERASE RLMB"/>
    <property type="match status" value="1"/>
</dbReference>
<dbReference type="Pfam" id="PF00588">
    <property type="entry name" value="SpoU_methylase"/>
    <property type="match status" value="1"/>
</dbReference>
<evidence type="ECO:0000259" key="5">
    <source>
        <dbReference type="SMART" id="SM00967"/>
    </source>
</evidence>
<dbReference type="InterPro" id="IPR001537">
    <property type="entry name" value="SpoU_MeTrfase"/>
</dbReference>
<comment type="similarity">
    <text evidence="1">Belongs to the class IV-like SAM-binding methyltransferase superfamily. RNA methyltransferase TrmH family.</text>
</comment>
<dbReference type="InterPro" id="IPR013123">
    <property type="entry name" value="SpoU_subst-bd"/>
</dbReference>
<dbReference type="InterPro" id="IPR004441">
    <property type="entry name" value="rRNA_MeTrfase_TrmH"/>
</dbReference>
<organism evidence="6 7">
    <name type="scientific">Myxococcus virescens</name>
    <dbReference type="NCBI Taxonomy" id="83456"/>
    <lineage>
        <taxon>Bacteria</taxon>
        <taxon>Pseudomonadati</taxon>
        <taxon>Myxococcota</taxon>
        <taxon>Myxococcia</taxon>
        <taxon>Myxococcales</taxon>
        <taxon>Cystobacterineae</taxon>
        <taxon>Myxococcaceae</taxon>
        <taxon>Myxococcus</taxon>
    </lineage>
</organism>
<proteinExistence type="inferred from homology"/>
<dbReference type="GO" id="GO:0008173">
    <property type="term" value="F:RNA methyltransferase activity"/>
    <property type="evidence" value="ECO:0007669"/>
    <property type="project" value="InterPro"/>
</dbReference>
<dbReference type="InterPro" id="IPR029028">
    <property type="entry name" value="Alpha/beta_knot_MTases"/>
</dbReference>
<sequence>MSMRERSSKGGRGERGSEESPLRASRGERGGGEASRFVYGVNPVLAALRARPDEVERLFLVEGQLGARAAGELLSRAREFGIRVEKVTRERLGTLAEGGVHQGVVVELRGFKYAELEDLLEAAKALGQPPLVVVLDGIQDPHNLGAIIRSADALGAHGVVIAKDRAVQVTGTVAKASAGAVEHSRIARVVNISRALEELKEAGLWVAAADVDAKEPMWSARLDGPLALVVGAEGAGVRDGVLKHCDFRLRIPMAGQVGSLNASVSAGILLYEVARQRGTVSGR</sequence>
<dbReference type="EMBL" id="BJVY01000039">
    <property type="protein sequence ID" value="GEL73902.1"/>
    <property type="molecule type" value="Genomic_DNA"/>
</dbReference>
<evidence type="ECO:0000256" key="3">
    <source>
        <dbReference type="ARBA" id="ARBA00022679"/>
    </source>
</evidence>
<comment type="caution">
    <text evidence="6">The sequence shown here is derived from an EMBL/GenBank/DDBJ whole genome shotgun (WGS) entry which is preliminary data.</text>
</comment>
<dbReference type="Pfam" id="PF08032">
    <property type="entry name" value="SpoU_sub_bind"/>
    <property type="match status" value="1"/>
</dbReference>
<reference evidence="6 7" key="1">
    <citation type="submission" date="2019-07" db="EMBL/GenBank/DDBJ databases">
        <title>Whole genome shotgun sequence of Myxococcus virescens NBRC 100334.</title>
        <authorList>
            <person name="Hosoyama A."/>
            <person name="Uohara A."/>
            <person name="Ohji S."/>
            <person name="Ichikawa N."/>
        </authorList>
    </citation>
    <scope>NUCLEOTIDE SEQUENCE [LARGE SCALE GENOMIC DNA]</scope>
    <source>
        <strain evidence="6 7">NBRC 100334</strain>
    </source>
</reference>
<dbReference type="FunFam" id="3.40.1280.10:FF:000008">
    <property type="entry name" value="Group 3 RNA methyltransferase TrmH"/>
    <property type="match status" value="1"/>
</dbReference>
<protein>
    <submittedName>
        <fullName evidence="6">Putative TrmH family tRNA/rRNA methyltransferase YacO</fullName>
    </submittedName>
</protein>
<dbReference type="NCBIfam" id="TIGR00186">
    <property type="entry name" value="rRNA_methyl_3"/>
    <property type="match status" value="1"/>
</dbReference>
<name>A0A511HK06_9BACT</name>
<dbReference type="PANTHER" id="PTHR46429:SF1">
    <property type="entry name" value="23S RRNA (GUANOSINE-2'-O-)-METHYLTRANSFERASE RLMB"/>
    <property type="match status" value="1"/>
</dbReference>
<dbReference type="AlphaFoldDB" id="A0A511HK06"/>
<dbReference type="GO" id="GO:0006396">
    <property type="term" value="P:RNA processing"/>
    <property type="evidence" value="ECO:0007669"/>
    <property type="project" value="InterPro"/>
</dbReference>
<dbReference type="InterPro" id="IPR029064">
    <property type="entry name" value="Ribosomal_eL30-like_sf"/>
</dbReference>